<comment type="caution">
    <text evidence="1">The sequence shown here is derived from an EMBL/GenBank/DDBJ whole genome shotgun (WGS) entry which is preliminary data.</text>
</comment>
<accession>A0A137RIQ9</accession>
<reference evidence="2" key="1">
    <citation type="submission" date="2014-10" db="EMBL/GenBank/DDBJ databases">
        <title>Genome sequencing of Vitellibacter sp. D-24.</title>
        <authorList>
            <person name="Thevarajoo S."/>
            <person name="Selvaratnam C."/>
            <person name="Goh K.M."/>
            <person name="Chong C.S."/>
        </authorList>
    </citation>
    <scope>NUCLEOTIDE SEQUENCE [LARGE SCALE GENOMIC DNA]</scope>
    <source>
        <strain evidence="2">D-24</strain>
    </source>
</reference>
<keyword evidence="2" id="KW-1185">Reference proteome</keyword>
<reference evidence="1 2" key="2">
    <citation type="journal article" date="2016" name="Int. J. Syst. Evol. Microbiol.">
        <title>Vitellibacter aquimaris sp. nov., a marine bacterium isolated from seawater.</title>
        <authorList>
            <person name="Thevarajoo S."/>
            <person name="Selvaratnam C."/>
            <person name="Goh K.M."/>
            <person name="Hong K.W."/>
            <person name="Chan X.Y."/>
            <person name="Chan K.G."/>
            <person name="Chong C.S."/>
        </authorList>
    </citation>
    <scope>NUCLEOTIDE SEQUENCE [LARGE SCALE GENOMIC DNA]</scope>
    <source>
        <strain evidence="1 2">D-24</strain>
    </source>
</reference>
<sequence length="151" mass="17461">MKYREKLLKLIIEGSVQEFQQWLISQPALDQPAIMRELKQLGELPPEEGGGNILDTVEAFKTYDSVIDKYEDAILDEKLVKQQVIMAEEELTKHVQQMRQTHPNLREYVIASIVNNEANAGLMRSLAKRIIALEKIENSYNPENWKQLPEL</sequence>
<dbReference type="Proteomes" id="UP000070138">
    <property type="component" value="Unassembled WGS sequence"/>
</dbReference>
<name>A0A137RIQ9_9FLAO</name>
<dbReference type="RefSeq" id="WP_062621093.1">
    <property type="nucleotide sequence ID" value="NZ_JRWG01000003.1"/>
</dbReference>
<organism evidence="1 2">
    <name type="scientific">Aequorivita aquimaris</name>
    <dbReference type="NCBI Taxonomy" id="1548749"/>
    <lineage>
        <taxon>Bacteria</taxon>
        <taxon>Pseudomonadati</taxon>
        <taxon>Bacteroidota</taxon>
        <taxon>Flavobacteriia</taxon>
        <taxon>Flavobacteriales</taxon>
        <taxon>Flavobacteriaceae</taxon>
        <taxon>Aequorivita</taxon>
    </lineage>
</organism>
<dbReference type="EMBL" id="JRWG01000003">
    <property type="protein sequence ID" value="KXO00071.1"/>
    <property type="molecule type" value="Genomic_DNA"/>
</dbReference>
<protein>
    <submittedName>
        <fullName evidence="1">Uncharacterized protein</fullName>
    </submittedName>
</protein>
<dbReference type="AlphaFoldDB" id="A0A137RIQ9"/>
<gene>
    <name evidence="1" type="ORF">LS48_06245</name>
</gene>
<evidence type="ECO:0000313" key="1">
    <source>
        <dbReference type="EMBL" id="KXO00071.1"/>
    </source>
</evidence>
<dbReference type="OrthoDB" id="1348656at2"/>
<evidence type="ECO:0000313" key="2">
    <source>
        <dbReference type="Proteomes" id="UP000070138"/>
    </source>
</evidence>
<proteinExistence type="predicted"/>